<reference evidence="2" key="1">
    <citation type="journal article" date="2019" name="Int. J. Syst. Evol. Microbiol.">
        <title>The Global Catalogue of Microorganisms (GCM) 10K type strain sequencing project: providing services to taxonomists for standard genome sequencing and annotation.</title>
        <authorList>
            <consortium name="The Broad Institute Genomics Platform"/>
            <consortium name="The Broad Institute Genome Sequencing Center for Infectious Disease"/>
            <person name="Wu L."/>
            <person name="Ma J."/>
        </authorList>
    </citation>
    <scope>NUCLEOTIDE SEQUENCE [LARGE SCALE GENOMIC DNA]</scope>
    <source>
        <strain evidence="2">TISTR 2562</strain>
    </source>
</reference>
<accession>A0ABW5U6H4</accession>
<gene>
    <name evidence="1" type="ORF">ACFSUD_17685</name>
</gene>
<evidence type="ECO:0000313" key="1">
    <source>
        <dbReference type="EMBL" id="MFD2741407.1"/>
    </source>
</evidence>
<dbReference type="Proteomes" id="UP001597474">
    <property type="component" value="Unassembled WGS sequence"/>
</dbReference>
<dbReference type="RefSeq" id="WP_386375833.1">
    <property type="nucleotide sequence ID" value="NZ_JBHUMP010000024.1"/>
</dbReference>
<proteinExistence type="predicted"/>
<name>A0ABW5U6H4_9RHOB</name>
<evidence type="ECO:0000313" key="2">
    <source>
        <dbReference type="Proteomes" id="UP001597474"/>
    </source>
</evidence>
<sequence>MDRALVLFAIGLVFGGGIGFAIAAGNGITFDGHDHGDASAHAAAATDGQESSEHEKLHQRMLEISAVDAPEVSLLLNEDPLSGYNLQIKTRNFEFAPAEAGLQNAEGRGHAHVHVNGTRIARLYGPWLHIPALPEGEALIEVTLTANDHRTLAVAGNPISASVMEIVQ</sequence>
<keyword evidence="2" id="KW-1185">Reference proteome</keyword>
<evidence type="ECO:0008006" key="3">
    <source>
        <dbReference type="Google" id="ProtNLM"/>
    </source>
</evidence>
<comment type="caution">
    <text evidence="1">The sequence shown here is derived from an EMBL/GenBank/DDBJ whole genome shotgun (WGS) entry which is preliminary data.</text>
</comment>
<dbReference type="EMBL" id="JBHUMP010000024">
    <property type="protein sequence ID" value="MFD2741407.1"/>
    <property type="molecule type" value="Genomic_DNA"/>
</dbReference>
<organism evidence="1 2">
    <name type="scientific">Sulfitobacter aestuarii</name>
    <dbReference type="NCBI Taxonomy" id="2161676"/>
    <lineage>
        <taxon>Bacteria</taxon>
        <taxon>Pseudomonadati</taxon>
        <taxon>Pseudomonadota</taxon>
        <taxon>Alphaproteobacteria</taxon>
        <taxon>Rhodobacterales</taxon>
        <taxon>Roseobacteraceae</taxon>
        <taxon>Sulfitobacter</taxon>
    </lineage>
</organism>
<protein>
    <recommendedName>
        <fullName evidence="3">Copper chaperone PCu(A)C</fullName>
    </recommendedName>
</protein>